<comment type="similarity">
    <text evidence="1 3">Belongs to the N-Me-Phe pilin family.</text>
</comment>
<dbReference type="InterPro" id="IPR001082">
    <property type="entry name" value="Pilin"/>
</dbReference>
<dbReference type="GO" id="GO:0043107">
    <property type="term" value="P:type IV pilus-dependent motility"/>
    <property type="evidence" value="ECO:0007669"/>
    <property type="project" value="TreeGrafter"/>
</dbReference>
<feature type="transmembrane region" description="Helical" evidence="4">
    <location>
        <begin position="6"/>
        <end position="28"/>
    </location>
</feature>
<keyword evidence="4" id="KW-0812">Transmembrane</keyword>
<dbReference type="SUPFAM" id="SSF54523">
    <property type="entry name" value="Pili subunits"/>
    <property type="match status" value="1"/>
</dbReference>
<dbReference type="NCBIfam" id="TIGR02532">
    <property type="entry name" value="IV_pilin_GFxxxE"/>
    <property type="match status" value="1"/>
</dbReference>
<evidence type="ECO:0000313" key="5">
    <source>
        <dbReference type="EMBL" id="VUX55645.1"/>
    </source>
</evidence>
<evidence type="ECO:0000256" key="3">
    <source>
        <dbReference type="RuleBase" id="RU000389"/>
    </source>
</evidence>
<gene>
    <name evidence="5" type="primary">pilE</name>
    <name evidence="5" type="ORF">JTBM06_V1_60039</name>
</gene>
<evidence type="ECO:0000256" key="4">
    <source>
        <dbReference type="SAM" id="Phobius"/>
    </source>
</evidence>
<dbReference type="EMBL" id="LR633967">
    <property type="protein sequence ID" value="VUX55645.1"/>
    <property type="molecule type" value="Genomic_DNA"/>
</dbReference>
<dbReference type="InterPro" id="IPR045584">
    <property type="entry name" value="Pilin-like"/>
</dbReference>
<feature type="non-terminal residue" evidence="5">
    <location>
        <position position="139"/>
    </location>
</feature>
<name>A0A7D9H4K4_9GAMM</name>
<proteinExistence type="inferred from homology"/>
<accession>A0A7D9H4K4</accession>
<organism evidence="5">
    <name type="scientific">uncultured Woeseiaceae bacterium</name>
    <dbReference type="NCBI Taxonomy" id="1983305"/>
    <lineage>
        <taxon>Bacteria</taxon>
        <taxon>Pseudomonadati</taxon>
        <taxon>Pseudomonadota</taxon>
        <taxon>Gammaproteobacteria</taxon>
        <taxon>Woeseiales</taxon>
        <taxon>Woeseiaceae</taxon>
        <taxon>environmental samples</taxon>
    </lineage>
</organism>
<keyword evidence="4" id="KW-0472">Membrane</keyword>
<keyword evidence="4" id="KW-1133">Transmembrane helix</keyword>
<dbReference type="AlphaFoldDB" id="A0A7D9H4K4"/>
<dbReference type="Pfam" id="PF00114">
    <property type="entry name" value="Pilin"/>
    <property type="match status" value="1"/>
</dbReference>
<evidence type="ECO:0000256" key="2">
    <source>
        <dbReference type="ARBA" id="ARBA00022481"/>
    </source>
</evidence>
<dbReference type="PANTHER" id="PTHR30093">
    <property type="entry name" value="GENERAL SECRETION PATHWAY PROTEIN G"/>
    <property type="match status" value="1"/>
</dbReference>
<dbReference type="PROSITE" id="PS00409">
    <property type="entry name" value="PROKAR_NTER_METHYL"/>
    <property type="match status" value="1"/>
</dbReference>
<sequence>MKNDQQGFTLIELMIVVAIIGILAAIAVPAYQRYTIRAQVAEGLNLCGPFKTAIAEFVTANGGFPTDNTDAGLSPPGNYIGKYVKSVSVNGAVVSIEYGNDAHAQISGQTVILTAMNSGGSVHWACTSGGVIPSIYLPS</sequence>
<evidence type="ECO:0000256" key="1">
    <source>
        <dbReference type="ARBA" id="ARBA00005233"/>
    </source>
</evidence>
<keyword evidence="2" id="KW-0488">Methylation</keyword>
<dbReference type="InterPro" id="IPR012902">
    <property type="entry name" value="N_methyl_site"/>
</dbReference>
<protein>
    <submittedName>
        <fullName evidence="5">Fimbrial protein (Pilin)</fullName>
    </submittedName>
</protein>
<dbReference type="Pfam" id="PF07963">
    <property type="entry name" value="N_methyl"/>
    <property type="match status" value="1"/>
</dbReference>
<dbReference type="GO" id="GO:0007155">
    <property type="term" value="P:cell adhesion"/>
    <property type="evidence" value="ECO:0007669"/>
    <property type="project" value="InterPro"/>
</dbReference>
<reference evidence="5" key="1">
    <citation type="submission" date="2019-07" db="EMBL/GenBank/DDBJ databases">
        <authorList>
            <person name="Weber M."/>
            <person name="Kostadinov I."/>
            <person name="Kostadinov D I."/>
        </authorList>
    </citation>
    <scope>NUCLEOTIDE SEQUENCE</scope>
    <source>
        <strain evidence="5">Gfbio:sag-sample-m06:053724c1-46a9-4a36-b237-ea2bf867836b</strain>
    </source>
</reference>
<dbReference type="Gene3D" id="3.30.700.10">
    <property type="entry name" value="Glycoprotein, Type 4 Pilin"/>
    <property type="match status" value="1"/>
</dbReference>
<keyword evidence="3" id="KW-0281">Fimbrium</keyword>
<dbReference type="PANTHER" id="PTHR30093:SF34">
    <property type="entry name" value="PREPILIN PEPTIDASE-DEPENDENT PROTEIN D"/>
    <property type="match status" value="1"/>
</dbReference>
<dbReference type="GO" id="GO:0044096">
    <property type="term" value="C:type IV pilus"/>
    <property type="evidence" value="ECO:0007669"/>
    <property type="project" value="TreeGrafter"/>
</dbReference>